<keyword evidence="4" id="KW-0411">Iron-sulfur</keyword>
<protein>
    <recommendedName>
        <fullName evidence="5">4Fe-4S ferredoxin-type domain-containing protein</fullName>
    </recommendedName>
</protein>
<evidence type="ECO:0000256" key="4">
    <source>
        <dbReference type="ARBA" id="ARBA00023014"/>
    </source>
</evidence>
<keyword evidence="7" id="KW-1185">Reference proteome</keyword>
<keyword evidence="2" id="KW-0479">Metal-binding</keyword>
<dbReference type="EMBL" id="LGTC01000001">
    <property type="protein sequence ID" value="KNY30294.1"/>
    <property type="molecule type" value="Genomic_DNA"/>
</dbReference>
<dbReference type="InterPro" id="IPR017896">
    <property type="entry name" value="4Fe4S_Fe-S-bd"/>
</dbReference>
<dbReference type="SUPFAM" id="SSF54862">
    <property type="entry name" value="4Fe-4S ferredoxins"/>
    <property type="match status" value="1"/>
</dbReference>
<reference evidence="7" key="1">
    <citation type="submission" date="2015-07" db="EMBL/GenBank/DDBJ databases">
        <title>Near-Complete Genome Sequence of the Cellulolytic Bacterium Bacteroides (Pseudobacteroides) cellulosolvens ATCC 35603.</title>
        <authorList>
            <person name="Dassa B."/>
            <person name="Utturkar S.M."/>
            <person name="Klingeman D.M."/>
            <person name="Hurt R.A."/>
            <person name="Keller M."/>
            <person name="Xu J."/>
            <person name="Reddy Y.H.K."/>
            <person name="Borovok I."/>
            <person name="Grinberg I.R."/>
            <person name="Lamed R."/>
            <person name="Zhivin O."/>
            <person name="Bayer E.A."/>
            <person name="Brown S.D."/>
        </authorList>
    </citation>
    <scope>NUCLEOTIDE SEQUENCE [LARGE SCALE GENOMIC DNA]</scope>
    <source>
        <strain evidence="7">DSM 2933</strain>
    </source>
</reference>
<evidence type="ECO:0000259" key="5">
    <source>
        <dbReference type="PROSITE" id="PS51379"/>
    </source>
</evidence>
<feature type="domain" description="4Fe-4S ferredoxin-type" evidence="5">
    <location>
        <begin position="35"/>
        <end position="65"/>
    </location>
</feature>
<dbReference type="PANTHER" id="PTHR43687:SF1">
    <property type="entry name" value="FERREDOXIN III"/>
    <property type="match status" value="1"/>
</dbReference>
<evidence type="ECO:0000256" key="2">
    <source>
        <dbReference type="ARBA" id="ARBA00022723"/>
    </source>
</evidence>
<dbReference type="PROSITE" id="PS51379">
    <property type="entry name" value="4FE4S_FER_2"/>
    <property type="match status" value="2"/>
</dbReference>
<sequence>MSKTWYPVISYENCTECLACFNKCKNGVFTLKNSCPVVVNPEGCVQGCHGCGNLCPVGAIEYVGDDTGWVPPGKKNAESESSCCEAGKINCCEG</sequence>
<dbReference type="InterPro" id="IPR050572">
    <property type="entry name" value="Fe-S_Ferredoxin"/>
</dbReference>
<gene>
    <name evidence="6" type="ORF">Bccel_5574</name>
</gene>
<accession>A0A0L6JX39</accession>
<dbReference type="GO" id="GO:0046872">
    <property type="term" value="F:metal ion binding"/>
    <property type="evidence" value="ECO:0007669"/>
    <property type="project" value="UniProtKB-KW"/>
</dbReference>
<dbReference type="PANTHER" id="PTHR43687">
    <property type="entry name" value="ADENYLYLSULFATE REDUCTASE, BETA SUBUNIT"/>
    <property type="match status" value="1"/>
</dbReference>
<dbReference type="Proteomes" id="UP000036923">
    <property type="component" value="Unassembled WGS sequence"/>
</dbReference>
<dbReference type="RefSeq" id="WP_201781982.1">
    <property type="nucleotide sequence ID" value="NZ_JQKC01000010.1"/>
</dbReference>
<evidence type="ECO:0000256" key="3">
    <source>
        <dbReference type="ARBA" id="ARBA00023004"/>
    </source>
</evidence>
<dbReference type="PATRIC" id="fig|398512.5.peg.5848"/>
<keyword evidence="3" id="KW-0408">Iron</keyword>
<feature type="domain" description="4Fe-4S ferredoxin-type" evidence="5">
    <location>
        <begin position="5"/>
        <end position="34"/>
    </location>
</feature>
<evidence type="ECO:0000313" key="6">
    <source>
        <dbReference type="EMBL" id="KNY30294.1"/>
    </source>
</evidence>
<proteinExistence type="predicted"/>
<dbReference type="GO" id="GO:0051539">
    <property type="term" value="F:4 iron, 4 sulfur cluster binding"/>
    <property type="evidence" value="ECO:0007669"/>
    <property type="project" value="UniProtKB-KW"/>
</dbReference>
<dbReference type="AlphaFoldDB" id="A0A0L6JX39"/>
<organism evidence="6 7">
    <name type="scientific">Pseudobacteroides cellulosolvens ATCC 35603 = DSM 2933</name>
    <dbReference type="NCBI Taxonomy" id="398512"/>
    <lineage>
        <taxon>Bacteria</taxon>
        <taxon>Bacillati</taxon>
        <taxon>Bacillota</taxon>
        <taxon>Clostridia</taxon>
        <taxon>Eubacteriales</taxon>
        <taxon>Oscillospiraceae</taxon>
        <taxon>Pseudobacteroides</taxon>
    </lineage>
</organism>
<dbReference type="Gene3D" id="3.30.70.20">
    <property type="match status" value="1"/>
</dbReference>
<name>A0A0L6JX39_9FIRM</name>
<comment type="caution">
    <text evidence="6">The sequence shown here is derived from an EMBL/GenBank/DDBJ whole genome shotgun (WGS) entry which is preliminary data.</text>
</comment>
<evidence type="ECO:0000313" key="7">
    <source>
        <dbReference type="Proteomes" id="UP000036923"/>
    </source>
</evidence>
<dbReference type="eggNOG" id="COG1146">
    <property type="taxonomic scope" value="Bacteria"/>
</dbReference>
<evidence type="ECO:0000256" key="1">
    <source>
        <dbReference type="ARBA" id="ARBA00022485"/>
    </source>
</evidence>
<keyword evidence="1" id="KW-0004">4Fe-4S</keyword>
<dbReference type="STRING" id="398512.Bccel_5574"/>